<protein>
    <submittedName>
        <fullName evidence="1">Uncharacterized protein</fullName>
    </submittedName>
</protein>
<dbReference type="HOGENOM" id="CLU_2959796_0_0_6"/>
<dbReference type="KEGG" id="xor:XOC_1922"/>
<name>G7TAW4_XANOB</name>
<reference evidence="1 2" key="1">
    <citation type="journal article" date="2011" name="J. Bacteriol.">
        <title>Two new complete genome sequences offer insight into host and tissue specificity of plant pathogenic Xanthomonas spp.</title>
        <authorList>
            <person name="Bogdanove A.J."/>
            <person name="Koebnik R."/>
            <person name="Lu H."/>
            <person name="Furutani A."/>
            <person name="Angiuoli S.V."/>
            <person name="Patil P.B."/>
            <person name="Van Sluys M.A."/>
            <person name="Ryan R.P."/>
            <person name="Meyer D.F."/>
            <person name="Han S.W."/>
            <person name="Aparna G."/>
            <person name="Rajaram M."/>
            <person name="Delcher A.L."/>
            <person name="Phillippy A.M."/>
            <person name="Puiu D."/>
            <person name="Schatz M.C."/>
            <person name="Shumway M."/>
            <person name="Sommer D.D."/>
            <person name="Trapnell C."/>
            <person name="Benahmed F."/>
            <person name="Dimitrov G."/>
            <person name="Madupu R."/>
            <person name="Radune D."/>
            <person name="Sullivan S."/>
            <person name="Jha G."/>
            <person name="Ishihara H."/>
            <person name="Lee S.W."/>
            <person name="Pandey A."/>
            <person name="Sharma V."/>
            <person name="Sriariyanun M."/>
            <person name="Szurek B."/>
            <person name="Vera-Cruz C.M."/>
            <person name="Dorman K.S."/>
            <person name="Ronald P.C."/>
            <person name="Verdier V."/>
            <person name="Dow J.M."/>
            <person name="Sonti R.V."/>
            <person name="Tsuge S."/>
            <person name="Brendel V.P."/>
            <person name="Rabinowicz P.D."/>
            <person name="Leach J.E."/>
            <person name="White F.F."/>
            <person name="Salzberg S.L."/>
        </authorList>
    </citation>
    <scope>NUCLEOTIDE SEQUENCE [LARGE SCALE GENOMIC DNA]</scope>
    <source>
        <strain evidence="1 2">BLS256</strain>
    </source>
</reference>
<dbReference type="EMBL" id="CP003057">
    <property type="protein sequence ID" value="AEQ96076.1"/>
    <property type="molecule type" value="Genomic_DNA"/>
</dbReference>
<gene>
    <name evidence="1" type="ORF">XOC_1922</name>
</gene>
<dbReference type="AlphaFoldDB" id="G7TAW4"/>
<evidence type="ECO:0000313" key="1">
    <source>
        <dbReference type="EMBL" id="AEQ96076.1"/>
    </source>
</evidence>
<organism evidence="1 2">
    <name type="scientific">Xanthomonas oryzae pv. oryzicola (strain BLS256)</name>
    <dbReference type="NCBI Taxonomy" id="383407"/>
    <lineage>
        <taxon>Bacteria</taxon>
        <taxon>Pseudomonadati</taxon>
        <taxon>Pseudomonadota</taxon>
        <taxon>Gammaproteobacteria</taxon>
        <taxon>Lysobacterales</taxon>
        <taxon>Lysobacteraceae</taxon>
        <taxon>Xanthomonas</taxon>
    </lineage>
</organism>
<accession>G7TAW4</accession>
<evidence type="ECO:0000313" key="2">
    <source>
        <dbReference type="Proteomes" id="UP000008851"/>
    </source>
</evidence>
<proteinExistence type="predicted"/>
<dbReference type="Proteomes" id="UP000008851">
    <property type="component" value="Chromosome"/>
</dbReference>
<sequence length="59" mass="6025">MPAAIAAIGQTRAPSGKACPAMVGGQEPCSKPAAWGALCTDRLRNAPCIQCNRSKTVVV</sequence>